<dbReference type="PANTHER" id="PTHR10380">
    <property type="entry name" value="CUTICLE PROTEIN"/>
    <property type="match status" value="1"/>
</dbReference>
<feature type="chain" id="PRO_5042879425" evidence="3">
    <location>
        <begin position="20"/>
        <end position="131"/>
    </location>
</feature>
<sequence length="131" mass="13901">MNQIYGLLVLSTLLALGYSAPQQQAKIVSQSSDTNADGGYKWSYETDHGVKAEETGSIKKASGPGAEDTVVAQGSYEYKDLEGKPVHLTYIADENGFQPAGAHLPTPPPVPEAILKALAWIAAHPSKDSHP</sequence>
<keyword evidence="3" id="KW-0732">Signal</keyword>
<feature type="signal peptide" evidence="3">
    <location>
        <begin position="1"/>
        <end position="19"/>
    </location>
</feature>
<gene>
    <name evidence="4" type="ORF">RN001_008608</name>
</gene>
<dbReference type="GO" id="GO:0062129">
    <property type="term" value="C:chitin-based extracellular matrix"/>
    <property type="evidence" value="ECO:0007669"/>
    <property type="project" value="TreeGrafter"/>
</dbReference>
<evidence type="ECO:0000313" key="5">
    <source>
        <dbReference type="Proteomes" id="UP001353858"/>
    </source>
</evidence>
<evidence type="ECO:0000256" key="1">
    <source>
        <dbReference type="ARBA" id="ARBA00022460"/>
    </source>
</evidence>
<dbReference type="PROSITE" id="PS00233">
    <property type="entry name" value="CHIT_BIND_RR_1"/>
    <property type="match status" value="1"/>
</dbReference>
<dbReference type="Pfam" id="PF00379">
    <property type="entry name" value="Chitin_bind_4"/>
    <property type="match status" value="1"/>
</dbReference>
<dbReference type="Proteomes" id="UP001353858">
    <property type="component" value="Unassembled WGS sequence"/>
</dbReference>
<keyword evidence="1 2" id="KW-0193">Cuticle</keyword>
<protein>
    <submittedName>
        <fullName evidence="4">Uncharacterized protein</fullName>
    </submittedName>
</protein>
<evidence type="ECO:0000256" key="3">
    <source>
        <dbReference type="SAM" id="SignalP"/>
    </source>
</evidence>
<organism evidence="4 5">
    <name type="scientific">Aquatica leii</name>
    <dbReference type="NCBI Taxonomy" id="1421715"/>
    <lineage>
        <taxon>Eukaryota</taxon>
        <taxon>Metazoa</taxon>
        <taxon>Ecdysozoa</taxon>
        <taxon>Arthropoda</taxon>
        <taxon>Hexapoda</taxon>
        <taxon>Insecta</taxon>
        <taxon>Pterygota</taxon>
        <taxon>Neoptera</taxon>
        <taxon>Endopterygota</taxon>
        <taxon>Coleoptera</taxon>
        <taxon>Polyphaga</taxon>
        <taxon>Elateriformia</taxon>
        <taxon>Elateroidea</taxon>
        <taxon>Lampyridae</taxon>
        <taxon>Luciolinae</taxon>
        <taxon>Aquatica</taxon>
    </lineage>
</organism>
<keyword evidence="5" id="KW-1185">Reference proteome</keyword>
<dbReference type="InterPro" id="IPR031311">
    <property type="entry name" value="CHIT_BIND_RR_consensus"/>
</dbReference>
<accession>A0AAN7PZA7</accession>
<comment type="caution">
    <text evidence="4">The sequence shown here is derived from an EMBL/GenBank/DDBJ whole genome shotgun (WGS) entry which is preliminary data.</text>
</comment>
<dbReference type="AlphaFoldDB" id="A0AAN7PZA7"/>
<dbReference type="EMBL" id="JARPUR010000003">
    <property type="protein sequence ID" value="KAK4880462.1"/>
    <property type="molecule type" value="Genomic_DNA"/>
</dbReference>
<reference evidence="5" key="1">
    <citation type="submission" date="2023-01" db="EMBL/GenBank/DDBJ databases">
        <title>Key to firefly adult light organ development and bioluminescence: homeobox transcription factors regulate luciferase expression and transportation to peroxisome.</title>
        <authorList>
            <person name="Fu X."/>
        </authorList>
    </citation>
    <scope>NUCLEOTIDE SEQUENCE [LARGE SCALE GENOMIC DNA]</scope>
</reference>
<evidence type="ECO:0000313" key="4">
    <source>
        <dbReference type="EMBL" id="KAK4880462.1"/>
    </source>
</evidence>
<dbReference type="InterPro" id="IPR000618">
    <property type="entry name" value="Insect_cuticle"/>
</dbReference>
<dbReference type="PANTHER" id="PTHR10380:SF241">
    <property type="entry name" value="CUTICULAR PROTEIN 47EG-RELATED"/>
    <property type="match status" value="1"/>
</dbReference>
<name>A0AAN7PZA7_9COLE</name>
<dbReference type="PROSITE" id="PS51155">
    <property type="entry name" value="CHIT_BIND_RR_2"/>
    <property type="match status" value="1"/>
</dbReference>
<dbReference type="GO" id="GO:0008010">
    <property type="term" value="F:structural constituent of chitin-based larval cuticle"/>
    <property type="evidence" value="ECO:0007669"/>
    <property type="project" value="TreeGrafter"/>
</dbReference>
<evidence type="ECO:0000256" key="2">
    <source>
        <dbReference type="PROSITE-ProRule" id="PRU00497"/>
    </source>
</evidence>
<dbReference type="InterPro" id="IPR050468">
    <property type="entry name" value="Cuticle_Struct_Prot"/>
</dbReference>
<proteinExistence type="predicted"/>
<dbReference type="PRINTS" id="PR00947">
    <property type="entry name" value="CUTICLE"/>
</dbReference>